<proteinExistence type="predicted"/>
<organism evidence="5 6">
    <name type="scientific">Levilactobacillus brevis</name>
    <name type="common">Lactobacillus brevis</name>
    <dbReference type="NCBI Taxonomy" id="1580"/>
    <lineage>
        <taxon>Bacteria</taxon>
        <taxon>Bacillati</taxon>
        <taxon>Bacillota</taxon>
        <taxon>Bacilli</taxon>
        <taxon>Lactobacillales</taxon>
        <taxon>Lactobacillaceae</taxon>
        <taxon>Levilactobacillus</taxon>
    </lineage>
</organism>
<dbReference type="GO" id="GO:0045892">
    <property type="term" value="P:negative regulation of DNA-templated transcription"/>
    <property type="evidence" value="ECO:0007669"/>
    <property type="project" value="TreeGrafter"/>
</dbReference>
<dbReference type="EMBL" id="JAERKF010000004">
    <property type="protein sequence ID" value="MBS1010074.1"/>
    <property type="molecule type" value="Genomic_DNA"/>
</dbReference>
<dbReference type="PANTHER" id="PTHR44846:SF1">
    <property type="entry name" value="MANNOSYL-D-GLYCERATE TRANSPORT_METABOLISM SYSTEM REPRESSOR MNGR-RELATED"/>
    <property type="match status" value="1"/>
</dbReference>
<dbReference type="PANTHER" id="PTHR44846">
    <property type="entry name" value="MANNOSYL-D-GLYCERATE TRANSPORT/METABOLISM SYSTEM REPRESSOR MNGR-RELATED"/>
    <property type="match status" value="1"/>
</dbReference>
<dbReference type="InterPro" id="IPR050679">
    <property type="entry name" value="Bact_HTH_transcr_reg"/>
</dbReference>
<dbReference type="AlphaFoldDB" id="A0AA41JSY5"/>
<dbReference type="GO" id="GO:0003700">
    <property type="term" value="F:DNA-binding transcription factor activity"/>
    <property type="evidence" value="ECO:0007669"/>
    <property type="project" value="InterPro"/>
</dbReference>
<dbReference type="GO" id="GO:0003677">
    <property type="term" value="F:DNA binding"/>
    <property type="evidence" value="ECO:0007669"/>
    <property type="project" value="UniProtKB-KW"/>
</dbReference>
<keyword evidence="2" id="KW-0238">DNA-binding</keyword>
<evidence type="ECO:0000313" key="5">
    <source>
        <dbReference type="EMBL" id="MBS1010074.1"/>
    </source>
</evidence>
<gene>
    <name evidence="5" type="ORF">JK167_04390</name>
</gene>
<evidence type="ECO:0000256" key="1">
    <source>
        <dbReference type="ARBA" id="ARBA00023015"/>
    </source>
</evidence>
<dbReference type="Gene3D" id="1.10.10.10">
    <property type="entry name" value="Winged helix-like DNA-binding domain superfamily/Winged helix DNA-binding domain"/>
    <property type="match status" value="1"/>
</dbReference>
<dbReference type="PRINTS" id="PR00035">
    <property type="entry name" value="HTHGNTR"/>
</dbReference>
<evidence type="ECO:0000259" key="4">
    <source>
        <dbReference type="PROSITE" id="PS50949"/>
    </source>
</evidence>
<keyword evidence="3" id="KW-0804">Transcription</keyword>
<keyword evidence="1" id="KW-0805">Transcription regulation</keyword>
<reference evidence="5" key="1">
    <citation type="submission" date="2020-12" db="EMBL/GenBank/DDBJ databases">
        <authorList>
            <person name="Mcmullen J.G."/>
        </authorList>
    </citation>
    <scope>NUCLEOTIDE SEQUENCE</scope>
    <source>
        <strain evidence="5">Dm-2019-70</strain>
    </source>
</reference>
<dbReference type="CDD" id="cd07377">
    <property type="entry name" value="WHTH_GntR"/>
    <property type="match status" value="1"/>
</dbReference>
<reference evidence="5" key="2">
    <citation type="submission" date="2022-09" db="EMBL/GenBank/DDBJ databases">
        <title>Genome-inferred correspondence between phylogeny and metabolic traits in the wild Drosophila gut microbiome.</title>
        <authorList>
            <person name="Bueno E."/>
            <person name="Blow F."/>
            <person name="Douglas A.E."/>
        </authorList>
    </citation>
    <scope>NUCLEOTIDE SEQUENCE</scope>
    <source>
        <strain evidence="5">Dm-2019-70</strain>
    </source>
</reference>
<dbReference type="RefSeq" id="WP_021740958.1">
    <property type="nucleotide sequence ID" value="NZ_CBCRTO010000001.1"/>
</dbReference>
<dbReference type="PROSITE" id="PS50949">
    <property type="entry name" value="HTH_GNTR"/>
    <property type="match status" value="1"/>
</dbReference>
<accession>A0AA41JSY5</accession>
<dbReference type="GeneID" id="56994009"/>
<dbReference type="Proteomes" id="UP000676478">
    <property type="component" value="Unassembled WGS sequence"/>
</dbReference>
<dbReference type="InterPro" id="IPR000524">
    <property type="entry name" value="Tscrpt_reg_HTH_GntR"/>
</dbReference>
<evidence type="ECO:0000256" key="2">
    <source>
        <dbReference type="ARBA" id="ARBA00023125"/>
    </source>
</evidence>
<name>A0AA41JSY5_LEVBR</name>
<dbReference type="InterPro" id="IPR036388">
    <property type="entry name" value="WH-like_DNA-bd_sf"/>
</dbReference>
<protein>
    <submittedName>
        <fullName evidence="5">GntR family transcriptional regulator</fullName>
    </submittedName>
</protein>
<dbReference type="SUPFAM" id="SSF46785">
    <property type="entry name" value="Winged helix' DNA-binding domain"/>
    <property type="match status" value="1"/>
</dbReference>
<sequence length="240" mass="27023">MHRSPRYVQVYNQILAMIKGKGAQFAPGSKLPSEETMANSFDVSRVTLRTALSLLKEDGVIRSVHGQGHFVSDDYDGDDQGIETMENPLLKSLTTGYETVETYHFINKPSSYTDELLGAENQLYLTVNLWYRSGNGNVANELTIMRPGLIAEQGGDLEDADWMQNFLERGIYQLAASSELTVTLSDRPVTTFKRPFKGSIPLMLMTEDLFTTDGTLLAQNKFYVPAKQFRAHLHRYANRN</sequence>
<dbReference type="SMART" id="SM00345">
    <property type="entry name" value="HTH_GNTR"/>
    <property type="match status" value="1"/>
</dbReference>
<dbReference type="Pfam" id="PF00392">
    <property type="entry name" value="GntR"/>
    <property type="match status" value="1"/>
</dbReference>
<evidence type="ECO:0000313" key="6">
    <source>
        <dbReference type="Proteomes" id="UP000676478"/>
    </source>
</evidence>
<evidence type="ECO:0000256" key="3">
    <source>
        <dbReference type="ARBA" id="ARBA00023163"/>
    </source>
</evidence>
<feature type="domain" description="HTH gntR-type" evidence="4">
    <location>
        <begin position="4"/>
        <end position="74"/>
    </location>
</feature>
<dbReference type="InterPro" id="IPR036390">
    <property type="entry name" value="WH_DNA-bd_sf"/>
</dbReference>
<comment type="caution">
    <text evidence="5">The sequence shown here is derived from an EMBL/GenBank/DDBJ whole genome shotgun (WGS) entry which is preliminary data.</text>
</comment>